<dbReference type="HOGENOM" id="CLU_3359353_0_0_10"/>
<protein>
    <submittedName>
        <fullName evidence="1">Uncharacterized protein</fullName>
    </submittedName>
</protein>
<dbReference type="KEGG" id="zpr:ZPR_2661"/>
<dbReference type="AlphaFoldDB" id="D5BF85"/>
<dbReference type="EMBL" id="CP001650">
    <property type="protein sequence ID" value="ADF52983.1"/>
    <property type="molecule type" value="Genomic_DNA"/>
</dbReference>
<name>D5BF85_ZUNPS</name>
<keyword evidence="2" id="KW-1185">Reference proteome</keyword>
<sequence length="36" mass="4354">MFNFNSKSKNENMMTPVPDIVLKHLIQWDILHNREL</sequence>
<proteinExistence type="predicted"/>
<gene>
    <name evidence="1" type="ordered locus">ZPR_2661</name>
</gene>
<organism evidence="1 2">
    <name type="scientific">Zunongwangia profunda (strain DSM 18752 / CCTCC AB 206139 / SM-A87)</name>
    <name type="common">Wangia profunda</name>
    <dbReference type="NCBI Taxonomy" id="655815"/>
    <lineage>
        <taxon>Bacteria</taxon>
        <taxon>Pseudomonadati</taxon>
        <taxon>Bacteroidota</taxon>
        <taxon>Flavobacteriia</taxon>
        <taxon>Flavobacteriales</taxon>
        <taxon>Flavobacteriaceae</taxon>
        <taxon>Zunongwangia</taxon>
    </lineage>
</organism>
<evidence type="ECO:0000313" key="2">
    <source>
        <dbReference type="Proteomes" id="UP000001654"/>
    </source>
</evidence>
<dbReference type="STRING" id="655815.ZPR_2661"/>
<dbReference type="Proteomes" id="UP000001654">
    <property type="component" value="Chromosome"/>
</dbReference>
<accession>D5BF85</accession>
<evidence type="ECO:0000313" key="1">
    <source>
        <dbReference type="EMBL" id="ADF52983.1"/>
    </source>
</evidence>
<reference evidence="1 2" key="1">
    <citation type="journal article" date="2010" name="BMC Genomics">
        <title>The complete genome of Zunongwangia profunda SM-A87 reveals its adaptation to the deep-sea environment and ecological role in sedimentary organic nitrogen degradation.</title>
        <authorList>
            <person name="Qin Q.L."/>
            <person name="Zhang X.Y."/>
            <person name="Wang X.M."/>
            <person name="Liu G.M."/>
            <person name="Chen X.L."/>
            <person name="Xie B.B."/>
            <person name="Dang H.Y."/>
            <person name="Zhou B.C."/>
            <person name="Yu J."/>
            <person name="Zhang Y.Z."/>
        </authorList>
    </citation>
    <scope>NUCLEOTIDE SEQUENCE [LARGE SCALE GENOMIC DNA]</scope>
    <source>
        <strain evidence="2">DSM 18752 / CCTCC AB 206139 / SM-A87</strain>
    </source>
</reference>